<proteinExistence type="evidence at transcript level"/>
<sequence length="233" mass="25726">MIFRGASPPAASIGSDGVYRRTSSGLQSVDPQPQFFVLPAHAPPVPCQLRPRRSLIVSPPRLEAITGAGAEVGLWVPRLHRVLPAERHPQCREPGSLGDRVAREQSATVVRDVARELLCGVVRREDGEDGVHGHQWWLLLGVNCGHEYIHGRKHRLVERSEVDDAADRLHLGHLVEHPHQGKPELPSHGHHPHPKNCAFVVGACGANHDKRSADSPLEEQHEDAHPENYHEPV</sequence>
<organism evidence="2">
    <name type="scientific">Zea mays</name>
    <name type="common">Maize</name>
    <dbReference type="NCBI Taxonomy" id="4577"/>
    <lineage>
        <taxon>Eukaryota</taxon>
        <taxon>Viridiplantae</taxon>
        <taxon>Streptophyta</taxon>
        <taxon>Embryophyta</taxon>
        <taxon>Tracheophyta</taxon>
        <taxon>Spermatophyta</taxon>
        <taxon>Magnoliopsida</taxon>
        <taxon>Liliopsida</taxon>
        <taxon>Poales</taxon>
        <taxon>Poaceae</taxon>
        <taxon>PACMAD clade</taxon>
        <taxon>Panicoideae</taxon>
        <taxon>Andropogonodae</taxon>
        <taxon>Andropogoneae</taxon>
        <taxon>Tripsacinae</taxon>
        <taxon>Zea</taxon>
    </lineage>
</organism>
<dbReference type="EMBL" id="BT085787">
    <property type="protein sequence ID" value="ACR36140.1"/>
    <property type="molecule type" value="mRNA"/>
</dbReference>
<reference evidence="2" key="1">
    <citation type="journal article" date="2009" name="PLoS Genet.">
        <title>Sequencing, mapping, and analysis of 27,455 maize full-length cDNAs.</title>
        <authorList>
            <person name="Soderlund C."/>
            <person name="Descour A."/>
            <person name="Kudrna D."/>
            <person name="Bomhoff M."/>
            <person name="Boyd L."/>
            <person name="Currie J."/>
            <person name="Angelova A."/>
            <person name="Collura K."/>
            <person name="Wissotski M."/>
            <person name="Ashley E."/>
            <person name="Morrow D."/>
            <person name="Fernandes J."/>
            <person name="Walbot V."/>
            <person name="Yu Y."/>
        </authorList>
    </citation>
    <scope>NUCLEOTIDE SEQUENCE</scope>
    <source>
        <strain evidence="2">B73</strain>
    </source>
</reference>
<evidence type="ECO:0000313" key="2">
    <source>
        <dbReference type="EMBL" id="ACR36140.1"/>
    </source>
</evidence>
<protein>
    <submittedName>
        <fullName evidence="2">Uncharacterized protein</fullName>
    </submittedName>
</protein>
<accession>C4J4P0</accession>
<reference evidence="2" key="2">
    <citation type="submission" date="2012-06" db="EMBL/GenBank/DDBJ databases">
        <authorList>
            <person name="Yu Y."/>
            <person name="Currie J."/>
            <person name="Lomeli R."/>
            <person name="Angelova A."/>
            <person name="Collura K."/>
            <person name="Wissotski M."/>
            <person name="Campos D."/>
            <person name="Kudrna D."/>
            <person name="Golser W."/>
            <person name="Ashely E."/>
            <person name="Descour A."/>
            <person name="Fernandes J."/>
            <person name="Soderlund C."/>
            <person name="Walbot V."/>
        </authorList>
    </citation>
    <scope>NUCLEOTIDE SEQUENCE</scope>
    <source>
        <strain evidence="2">B73</strain>
    </source>
</reference>
<feature type="region of interest" description="Disordered" evidence="1">
    <location>
        <begin position="1"/>
        <end position="26"/>
    </location>
</feature>
<feature type="region of interest" description="Disordered" evidence="1">
    <location>
        <begin position="208"/>
        <end position="233"/>
    </location>
</feature>
<dbReference type="AlphaFoldDB" id="C4J4P0"/>
<evidence type="ECO:0000256" key="1">
    <source>
        <dbReference type="SAM" id="MobiDB-lite"/>
    </source>
</evidence>
<name>C4J4P0_MAIZE</name>